<name>A0A1R1BN20_PAEAM</name>
<reference evidence="1 2" key="1">
    <citation type="submission" date="2016-11" db="EMBL/GenBank/DDBJ databases">
        <title>Paenibacillus species isolates.</title>
        <authorList>
            <person name="Beno S.M."/>
        </authorList>
    </citation>
    <scope>NUCLEOTIDE SEQUENCE [LARGE SCALE GENOMIC DNA]</scope>
    <source>
        <strain evidence="1 2">FSL H8-0246</strain>
    </source>
</reference>
<organism evidence="1 2">
    <name type="scientific">Paenibacillus amylolyticus</name>
    <dbReference type="NCBI Taxonomy" id="1451"/>
    <lineage>
        <taxon>Bacteria</taxon>
        <taxon>Bacillati</taxon>
        <taxon>Bacillota</taxon>
        <taxon>Bacilli</taxon>
        <taxon>Bacillales</taxon>
        <taxon>Paenibacillaceae</taxon>
        <taxon>Paenibacillus</taxon>
    </lineage>
</organism>
<dbReference type="RefSeq" id="WP_076333292.1">
    <property type="nucleotide sequence ID" value="NZ_MRTJ01000011.1"/>
</dbReference>
<accession>A0A1R1BN20</accession>
<comment type="caution">
    <text evidence="1">The sequence shown here is derived from an EMBL/GenBank/DDBJ whole genome shotgun (WGS) entry which is preliminary data.</text>
</comment>
<dbReference type="OrthoDB" id="513854at2"/>
<protein>
    <submittedName>
        <fullName evidence="1">Uncharacterized protein</fullName>
    </submittedName>
</protein>
<sequence length="109" mass="12673">MSISAVIYEPQNDFEQSFFVPIATELFYKECWQPAIEALGLQWTDLFSSGVDVEEEDVPSIIEELIQIKDWAVKNLTEEKRDKMFERITILQNKLPLAFQRKDAVVFIG</sequence>
<evidence type="ECO:0000313" key="1">
    <source>
        <dbReference type="EMBL" id="OMF11161.1"/>
    </source>
</evidence>
<evidence type="ECO:0000313" key="2">
    <source>
        <dbReference type="Proteomes" id="UP000187134"/>
    </source>
</evidence>
<dbReference type="EMBL" id="MRTJ01000011">
    <property type="protein sequence ID" value="OMF11161.1"/>
    <property type="molecule type" value="Genomic_DNA"/>
</dbReference>
<gene>
    <name evidence="1" type="ORF">BK131_22280</name>
</gene>
<dbReference type="AlphaFoldDB" id="A0A1R1BN20"/>
<dbReference type="Proteomes" id="UP000187134">
    <property type="component" value="Unassembled WGS sequence"/>
</dbReference>
<proteinExistence type="predicted"/>